<evidence type="ECO:0000313" key="2">
    <source>
        <dbReference type="EMBL" id="GAA1695310.1"/>
    </source>
</evidence>
<gene>
    <name evidence="2" type="ORF">GCM10009765_50660</name>
</gene>
<protein>
    <recommendedName>
        <fullName evidence="1">DNA primase/polymerase bifunctional N-terminal domain-containing protein</fullName>
    </recommendedName>
</protein>
<dbReference type="RefSeq" id="WP_344312977.1">
    <property type="nucleotide sequence ID" value="NZ_BAAANY010000020.1"/>
</dbReference>
<dbReference type="Pfam" id="PF09250">
    <property type="entry name" value="Prim-Pol"/>
    <property type="match status" value="1"/>
</dbReference>
<accession>A0ABP4TX45</accession>
<feature type="domain" description="DNA primase/polymerase bifunctional N-terminal" evidence="1">
    <location>
        <begin position="11"/>
        <end position="135"/>
    </location>
</feature>
<sequence>MLFRSRLRSAALRYARSGWAVLPESVVDLSQASVDPDQIIAWWPRTACKEAVCLPTGRGFDVLDVSTVLGAHAMRILECGPRPYPAAVRTPDRWLFFTAPLESGREPIWDPELDILHRGSGGVVKAPPSPGAGHWVWHWELRHHCLPAMTTVLEALLAANRMATEGAYQEAI</sequence>
<dbReference type="EMBL" id="BAAANY010000020">
    <property type="protein sequence ID" value="GAA1695310.1"/>
    <property type="molecule type" value="Genomic_DNA"/>
</dbReference>
<dbReference type="Proteomes" id="UP001500618">
    <property type="component" value="Unassembled WGS sequence"/>
</dbReference>
<organism evidence="2 3">
    <name type="scientific">Fodinicola feengrottensis</name>
    <dbReference type="NCBI Taxonomy" id="435914"/>
    <lineage>
        <taxon>Bacteria</taxon>
        <taxon>Bacillati</taxon>
        <taxon>Actinomycetota</taxon>
        <taxon>Actinomycetes</taxon>
        <taxon>Mycobacteriales</taxon>
        <taxon>Fodinicola</taxon>
    </lineage>
</organism>
<evidence type="ECO:0000259" key="1">
    <source>
        <dbReference type="Pfam" id="PF09250"/>
    </source>
</evidence>
<proteinExistence type="predicted"/>
<comment type="caution">
    <text evidence="2">The sequence shown here is derived from an EMBL/GenBank/DDBJ whole genome shotgun (WGS) entry which is preliminary data.</text>
</comment>
<dbReference type="InterPro" id="IPR015330">
    <property type="entry name" value="DNA_primase/pol_bifunc_N"/>
</dbReference>
<keyword evidence="3" id="KW-1185">Reference proteome</keyword>
<reference evidence="3" key="1">
    <citation type="journal article" date="2019" name="Int. J. Syst. Evol. Microbiol.">
        <title>The Global Catalogue of Microorganisms (GCM) 10K type strain sequencing project: providing services to taxonomists for standard genome sequencing and annotation.</title>
        <authorList>
            <consortium name="The Broad Institute Genomics Platform"/>
            <consortium name="The Broad Institute Genome Sequencing Center for Infectious Disease"/>
            <person name="Wu L."/>
            <person name="Ma J."/>
        </authorList>
    </citation>
    <scope>NUCLEOTIDE SEQUENCE [LARGE SCALE GENOMIC DNA]</scope>
    <source>
        <strain evidence="3">JCM 14718</strain>
    </source>
</reference>
<name>A0ABP4TX45_9ACTN</name>
<evidence type="ECO:0000313" key="3">
    <source>
        <dbReference type="Proteomes" id="UP001500618"/>
    </source>
</evidence>